<keyword evidence="2" id="KW-0812">Transmembrane</keyword>
<dbReference type="PROSITE" id="PS50011">
    <property type="entry name" value="PROTEIN_KINASE_DOM"/>
    <property type="match status" value="1"/>
</dbReference>
<dbReference type="GO" id="GO:0005886">
    <property type="term" value="C:plasma membrane"/>
    <property type="evidence" value="ECO:0007669"/>
    <property type="project" value="UniProtKB-SubCell"/>
</dbReference>
<dbReference type="AlphaFoldDB" id="A0ABD0Y8I1"/>
<feature type="domain" description="Protein kinase" evidence="9">
    <location>
        <begin position="1"/>
        <end position="104"/>
    </location>
</feature>
<evidence type="ECO:0000256" key="6">
    <source>
        <dbReference type="ARBA" id="ARBA00023136"/>
    </source>
</evidence>
<proteinExistence type="predicted"/>
<dbReference type="Proteomes" id="UP001558652">
    <property type="component" value="Unassembled WGS sequence"/>
</dbReference>
<comment type="caution">
    <text evidence="10">The sequence shown here is derived from an EMBL/GenBank/DDBJ whole genome shotgun (WGS) entry which is preliminary data.</text>
</comment>
<dbReference type="SUPFAM" id="SSF56112">
    <property type="entry name" value="Protein kinase-like (PK-like)"/>
    <property type="match status" value="1"/>
</dbReference>
<dbReference type="Gene3D" id="1.10.510.10">
    <property type="entry name" value="Transferase(Phosphotransferase) domain 1"/>
    <property type="match status" value="1"/>
</dbReference>
<dbReference type="GO" id="GO:0007155">
    <property type="term" value="P:cell adhesion"/>
    <property type="evidence" value="ECO:0007669"/>
    <property type="project" value="UniProtKB-KW"/>
</dbReference>
<keyword evidence="8" id="KW-0325">Glycoprotein</keyword>
<protein>
    <recommendedName>
        <fullName evidence="9">Protein kinase domain-containing protein</fullName>
    </recommendedName>
</protein>
<dbReference type="SMART" id="SM00219">
    <property type="entry name" value="TyrKc"/>
    <property type="match status" value="1"/>
</dbReference>
<dbReference type="InterPro" id="IPR011009">
    <property type="entry name" value="Kinase-like_dom_sf"/>
</dbReference>
<keyword evidence="7" id="KW-0675">Receptor</keyword>
<dbReference type="InterPro" id="IPR050122">
    <property type="entry name" value="RTK"/>
</dbReference>
<dbReference type="InterPro" id="IPR001245">
    <property type="entry name" value="Ser-Thr/Tyr_kinase_cat_dom"/>
</dbReference>
<dbReference type="PRINTS" id="PR00109">
    <property type="entry name" value="TYRKINASE"/>
</dbReference>
<dbReference type="Pfam" id="PF07714">
    <property type="entry name" value="PK_Tyr_Ser-Thr"/>
    <property type="match status" value="1"/>
</dbReference>
<evidence type="ECO:0000256" key="4">
    <source>
        <dbReference type="ARBA" id="ARBA00022889"/>
    </source>
</evidence>
<keyword evidence="3" id="KW-0732">Signal</keyword>
<dbReference type="InterPro" id="IPR020635">
    <property type="entry name" value="Tyr_kinase_cat_dom"/>
</dbReference>
<organism evidence="10 11">
    <name type="scientific">Ranatra chinensis</name>
    <dbReference type="NCBI Taxonomy" id="642074"/>
    <lineage>
        <taxon>Eukaryota</taxon>
        <taxon>Metazoa</taxon>
        <taxon>Ecdysozoa</taxon>
        <taxon>Arthropoda</taxon>
        <taxon>Hexapoda</taxon>
        <taxon>Insecta</taxon>
        <taxon>Pterygota</taxon>
        <taxon>Neoptera</taxon>
        <taxon>Paraneoptera</taxon>
        <taxon>Hemiptera</taxon>
        <taxon>Heteroptera</taxon>
        <taxon>Panheteroptera</taxon>
        <taxon>Nepomorpha</taxon>
        <taxon>Nepidae</taxon>
        <taxon>Ranatrinae</taxon>
        <taxon>Ranatra</taxon>
    </lineage>
</organism>
<evidence type="ECO:0000256" key="2">
    <source>
        <dbReference type="ARBA" id="ARBA00022692"/>
    </source>
</evidence>
<evidence type="ECO:0000256" key="5">
    <source>
        <dbReference type="ARBA" id="ARBA00022989"/>
    </source>
</evidence>
<dbReference type="EMBL" id="JBFDAA010000012">
    <property type="protein sequence ID" value="KAL1123542.1"/>
    <property type="molecule type" value="Genomic_DNA"/>
</dbReference>
<feature type="non-terminal residue" evidence="10">
    <location>
        <position position="1"/>
    </location>
</feature>
<accession>A0ABD0Y8I1</accession>
<dbReference type="PANTHER" id="PTHR24416">
    <property type="entry name" value="TYROSINE-PROTEIN KINASE RECEPTOR"/>
    <property type="match status" value="1"/>
</dbReference>
<comment type="subcellular location">
    <subcellularLocation>
        <location evidence="1">Cell membrane</location>
        <topology evidence="1">Single-pass membrane protein</topology>
    </subcellularLocation>
</comment>
<evidence type="ECO:0000256" key="8">
    <source>
        <dbReference type="ARBA" id="ARBA00023180"/>
    </source>
</evidence>
<reference evidence="10 11" key="1">
    <citation type="submission" date="2024-07" db="EMBL/GenBank/DDBJ databases">
        <title>Chromosome-level genome assembly of the water stick insect Ranatra chinensis (Heteroptera: Nepidae).</title>
        <authorList>
            <person name="Liu X."/>
        </authorList>
    </citation>
    <scope>NUCLEOTIDE SEQUENCE [LARGE SCALE GENOMIC DNA]</scope>
    <source>
        <strain evidence="10">Cailab_2021Rc</strain>
        <tissue evidence="10">Muscle</tissue>
    </source>
</reference>
<evidence type="ECO:0000313" key="11">
    <source>
        <dbReference type="Proteomes" id="UP001558652"/>
    </source>
</evidence>
<keyword evidence="6" id="KW-0472">Membrane</keyword>
<dbReference type="InterPro" id="IPR000719">
    <property type="entry name" value="Prot_kinase_dom"/>
</dbReference>
<evidence type="ECO:0000256" key="7">
    <source>
        <dbReference type="ARBA" id="ARBA00023170"/>
    </source>
</evidence>
<keyword evidence="4" id="KW-0130">Cell adhesion</keyword>
<name>A0ABD0Y8I1_9HEMI</name>
<evidence type="ECO:0000256" key="1">
    <source>
        <dbReference type="ARBA" id="ARBA00004162"/>
    </source>
</evidence>
<keyword evidence="5" id="KW-1133">Transmembrane helix</keyword>
<dbReference type="PANTHER" id="PTHR24416:SF349">
    <property type="entry name" value="TYROSINE-PROTEIN KINASE RYK"/>
    <property type="match status" value="1"/>
</dbReference>
<evidence type="ECO:0000256" key="3">
    <source>
        <dbReference type="ARBA" id="ARBA00022729"/>
    </source>
</evidence>
<sequence length="104" mass="11629">LDSVDGSVVRVGDSALGRDLFPQDYYRVPAEPGDTSRPLRWMPPEAIAGAPFSQSTDLWMFGVVLWELVTLAETPYVELEEEDIEDHLVQGDRLEQPIACPDQL</sequence>
<gene>
    <name evidence="10" type="ORF">AAG570_002619</name>
</gene>
<keyword evidence="11" id="KW-1185">Reference proteome</keyword>
<evidence type="ECO:0000259" key="9">
    <source>
        <dbReference type="PROSITE" id="PS50011"/>
    </source>
</evidence>
<evidence type="ECO:0000313" key="10">
    <source>
        <dbReference type="EMBL" id="KAL1123542.1"/>
    </source>
</evidence>